<organism evidence="3">
    <name type="scientific">metagenome</name>
    <dbReference type="NCBI Taxonomy" id="256318"/>
    <lineage>
        <taxon>unclassified sequences</taxon>
        <taxon>metagenomes</taxon>
    </lineage>
</organism>
<proteinExistence type="predicted"/>
<dbReference type="EMBL" id="CZKB01000004">
    <property type="protein sequence ID" value="CUR57212.1"/>
    <property type="molecule type" value="Genomic_DNA"/>
</dbReference>
<evidence type="ECO:0000256" key="1">
    <source>
        <dbReference type="SAM" id="MobiDB-lite"/>
    </source>
</evidence>
<protein>
    <recommendedName>
        <fullName evidence="2">Hypervirulence associated protein TUDOR domain-containing protein</fullName>
    </recommendedName>
</protein>
<gene>
    <name evidence="3" type="ORF">NOCA1120430</name>
</gene>
<accession>A0A2P2C8Q7</accession>
<dbReference type="InterPro" id="IPR021331">
    <property type="entry name" value="Hva1_TUDOR"/>
</dbReference>
<name>A0A2P2C8Q7_9ZZZZ</name>
<feature type="compositionally biased region" description="Basic and acidic residues" evidence="1">
    <location>
        <begin position="40"/>
        <end position="57"/>
    </location>
</feature>
<feature type="domain" description="Hypervirulence associated protein TUDOR" evidence="2">
    <location>
        <begin position="18"/>
        <end position="79"/>
    </location>
</feature>
<sequence length="82" mass="9034">MPLPVARGTVRDMAIRTGTTVKWKWGSSWAEGTVSEVHHEDVSRTTKGEKVTRHGSDDNPGYVIEQEDGTVVLKLASEVERA</sequence>
<evidence type="ECO:0000313" key="3">
    <source>
        <dbReference type="EMBL" id="CUR57212.1"/>
    </source>
</evidence>
<feature type="region of interest" description="Disordered" evidence="1">
    <location>
        <begin position="40"/>
        <end position="63"/>
    </location>
</feature>
<dbReference type="Pfam" id="PF11160">
    <property type="entry name" value="Hva1_TUDOR"/>
    <property type="match status" value="1"/>
</dbReference>
<dbReference type="AlphaFoldDB" id="A0A2P2C8Q7"/>
<reference evidence="3" key="1">
    <citation type="submission" date="2015-08" db="EMBL/GenBank/DDBJ databases">
        <authorList>
            <person name="Babu N.S."/>
            <person name="Beckwith C.J."/>
            <person name="Beseler K.G."/>
            <person name="Brison A."/>
            <person name="Carone J.V."/>
            <person name="Caskin T.P."/>
            <person name="Diamond M."/>
            <person name="Durham M.E."/>
            <person name="Foxe J.M."/>
            <person name="Go M."/>
            <person name="Henderson B.A."/>
            <person name="Jones I.B."/>
            <person name="McGettigan J.A."/>
            <person name="Micheletti S.J."/>
            <person name="Nasrallah M.E."/>
            <person name="Ortiz D."/>
            <person name="Piller C.R."/>
            <person name="Privatt S.R."/>
            <person name="Schneider S.L."/>
            <person name="Sharp S."/>
            <person name="Smith T.C."/>
            <person name="Stanton J.D."/>
            <person name="Ullery H.E."/>
            <person name="Wilson R.J."/>
            <person name="Serrano M.G."/>
            <person name="Buck G."/>
            <person name="Lee V."/>
            <person name="Wang Y."/>
            <person name="Carvalho R."/>
            <person name="Voegtly L."/>
            <person name="Shi R."/>
            <person name="Duckworth R."/>
            <person name="Johnson A."/>
            <person name="Loviza R."/>
            <person name="Walstead R."/>
            <person name="Shah Z."/>
            <person name="Kiflezghi M."/>
            <person name="Wade K."/>
            <person name="Ball S.L."/>
            <person name="Bradley K.W."/>
            <person name="Asai D.J."/>
            <person name="Bowman C.A."/>
            <person name="Russell D.A."/>
            <person name="Pope W.H."/>
            <person name="Jacobs-Sera D."/>
            <person name="Hendrix R.W."/>
            <person name="Hatfull G.F."/>
        </authorList>
    </citation>
    <scope>NUCLEOTIDE SEQUENCE</scope>
</reference>
<evidence type="ECO:0000259" key="2">
    <source>
        <dbReference type="Pfam" id="PF11160"/>
    </source>
</evidence>